<evidence type="ECO:0000313" key="3">
    <source>
        <dbReference type="Proteomes" id="UP000276215"/>
    </source>
</evidence>
<dbReference type="AlphaFoldDB" id="A0A3N4J5G5"/>
<keyword evidence="3" id="KW-1185">Reference proteome</keyword>
<keyword evidence="1" id="KW-1133">Transmembrane helix</keyword>
<accession>A0A3N4J5G5</accession>
<sequence length="98" mass="12093">MKKKSFLFLFKNENLKILMTYYSLLLLYYALVGSCWVQWAYLIFILWIVRLFFFLLYFFYVLLHGQSLFCDVLFFFQFLYFMVLLQLIMRYVCMDGGD</sequence>
<protein>
    <submittedName>
        <fullName evidence="2">Uncharacterized protein</fullName>
    </submittedName>
</protein>
<dbReference type="PROSITE" id="PS51257">
    <property type="entry name" value="PROKAR_LIPOPROTEIN"/>
    <property type="match status" value="1"/>
</dbReference>
<feature type="transmembrane region" description="Helical" evidence="1">
    <location>
        <begin position="45"/>
        <end position="63"/>
    </location>
</feature>
<evidence type="ECO:0000313" key="2">
    <source>
        <dbReference type="EMBL" id="RPA93553.1"/>
    </source>
</evidence>
<organism evidence="2 3">
    <name type="scientific">Choiromyces venosus 120613-1</name>
    <dbReference type="NCBI Taxonomy" id="1336337"/>
    <lineage>
        <taxon>Eukaryota</taxon>
        <taxon>Fungi</taxon>
        <taxon>Dikarya</taxon>
        <taxon>Ascomycota</taxon>
        <taxon>Pezizomycotina</taxon>
        <taxon>Pezizomycetes</taxon>
        <taxon>Pezizales</taxon>
        <taxon>Tuberaceae</taxon>
        <taxon>Choiromyces</taxon>
    </lineage>
</organism>
<keyword evidence="1" id="KW-0812">Transmembrane</keyword>
<gene>
    <name evidence="2" type="ORF">L873DRAFT_55076</name>
</gene>
<name>A0A3N4J5G5_9PEZI</name>
<evidence type="ECO:0000256" key="1">
    <source>
        <dbReference type="SAM" id="Phobius"/>
    </source>
</evidence>
<dbReference type="Proteomes" id="UP000276215">
    <property type="component" value="Unassembled WGS sequence"/>
</dbReference>
<keyword evidence="1" id="KW-0472">Membrane</keyword>
<feature type="transmembrane region" description="Helical" evidence="1">
    <location>
        <begin position="72"/>
        <end position="92"/>
    </location>
</feature>
<dbReference type="EMBL" id="ML120450">
    <property type="protein sequence ID" value="RPA93553.1"/>
    <property type="molecule type" value="Genomic_DNA"/>
</dbReference>
<feature type="transmembrane region" description="Helical" evidence="1">
    <location>
        <begin position="21"/>
        <end position="39"/>
    </location>
</feature>
<proteinExistence type="predicted"/>
<reference evidence="2 3" key="1">
    <citation type="journal article" date="2018" name="Nat. Ecol. Evol.">
        <title>Pezizomycetes genomes reveal the molecular basis of ectomycorrhizal truffle lifestyle.</title>
        <authorList>
            <person name="Murat C."/>
            <person name="Payen T."/>
            <person name="Noel B."/>
            <person name="Kuo A."/>
            <person name="Morin E."/>
            <person name="Chen J."/>
            <person name="Kohler A."/>
            <person name="Krizsan K."/>
            <person name="Balestrini R."/>
            <person name="Da Silva C."/>
            <person name="Montanini B."/>
            <person name="Hainaut M."/>
            <person name="Levati E."/>
            <person name="Barry K.W."/>
            <person name="Belfiori B."/>
            <person name="Cichocki N."/>
            <person name="Clum A."/>
            <person name="Dockter R.B."/>
            <person name="Fauchery L."/>
            <person name="Guy J."/>
            <person name="Iotti M."/>
            <person name="Le Tacon F."/>
            <person name="Lindquist E.A."/>
            <person name="Lipzen A."/>
            <person name="Malagnac F."/>
            <person name="Mello A."/>
            <person name="Molinier V."/>
            <person name="Miyauchi S."/>
            <person name="Poulain J."/>
            <person name="Riccioni C."/>
            <person name="Rubini A."/>
            <person name="Sitrit Y."/>
            <person name="Splivallo R."/>
            <person name="Traeger S."/>
            <person name="Wang M."/>
            <person name="Zifcakova L."/>
            <person name="Wipf D."/>
            <person name="Zambonelli A."/>
            <person name="Paolocci F."/>
            <person name="Nowrousian M."/>
            <person name="Ottonello S."/>
            <person name="Baldrian P."/>
            <person name="Spatafora J.W."/>
            <person name="Henrissat B."/>
            <person name="Nagy L.G."/>
            <person name="Aury J.M."/>
            <person name="Wincker P."/>
            <person name="Grigoriev I.V."/>
            <person name="Bonfante P."/>
            <person name="Martin F.M."/>
        </authorList>
    </citation>
    <scope>NUCLEOTIDE SEQUENCE [LARGE SCALE GENOMIC DNA]</scope>
    <source>
        <strain evidence="2 3">120613-1</strain>
    </source>
</reference>